<dbReference type="InterPro" id="IPR001810">
    <property type="entry name" value="F-box_dom"/>
</dbReference>
<evidence type="ECO:0000313" key="3">
    <source>
        <dbReference type="Proteomes" id="UP000017836"/>
    </source>
</evidence>
<reference evidence="3" key="1">
    <citation type="journal article" date="2013" name="Science">
        <title>The Amborella genome and the evolution of flowering plants.</title>
        <authorList>
            <consortium name="Amborella Genome Project"/>
        </authorList>
    </citation>
    <scope>NUCLEOTIDE SEQUENCE [LARGE SCALE GENOMIC DNA]</scope>
</reference>
<dbReference type="STRING" id="13333.U5DDR8"/>
<dbReference type="SMART" id="SM00256">
    <property type="entry name" value="FBOX"/>
    <property type="match status" value="1"/>
</dbReference>
<dbReference type="CDD" id="cd22165">
    <property type="entry name" value="F-box_AtSKIP22-like"/>
    <property type="match status" value="1"/>
</dbReference>
<evidence type="ECO:0000259" key="1">
    <source>
        <dbReference type="PROSITE" id="PS50181"/>
    </source>
</evidence>
<sequence>MKLRLRSLESKETIKIETPPFPCSLQALKTAIAESLGTSPASLHLSLNKKDELDGPPNALIDSYGVTSGDLIFYTLNPVGFSQSMENSAAYSSFCSSSLVDAHIQVGTPICDKDIVVAGNPSFISEPNSDKDFIVEEEPISLSNSNSTFVNSDEEKPGFDDAMAVDDETVLGKSLSVPCFLRRVLSEMDHKALDGHGLLILAVHAVMLETGFVGLDPQTNRQIDGCSIPEGWASRISVSLRYTVPELLNRTDGVESVVLKFHILGKFVLLYGSLCNGSSDIYRLSLYVTQFLPAIFALSKSGSKGSSFEETGELGCSKLSHEREGLGSLKSSYEREVFQLWKIVKDQLSLPLLTALCEKTGLPPPPCLLCIPTELKLKVLEFLSPPDISKLGCVCSELRYVSSNDDIWKAKFVEEFGPLKNERALTERSWKERYLVCFERNKRKIQFRRRVRPFGSLFPQRRRSPAPFGGPGHMIIGGDYDMFPPIGNSVLFGTNRGFPRFRARDSFITHCNRRGSGV</sequence>
<dbReference type="Gene3D" id="3.40.1000.30">
    <property type="match status" value="1"/>
</dbReference>
<dbReference type="PROSITE" id="PS50181">
    <property type="entry name" value="FBOX"/>
    <property type="match status" value="1"/>
</dbReference>
<dbReference type="SUPFAM" id="SSF81383">
    <property type="entry name" value="F-box domain"/>
    <property type="match status" value="1"/>
</dbReference>
<accession>U5DDR8</accession>
<evidence type="ECO:0000313" key="2">
    <source>
        <dbReference type="EMBL" id="ERN18533.1"/>
    </source>
</evidence>
<feature type="domain" description="F-box" evidence="1">
    <location>
        <begin position="365"/>
        <end position="411"/>
    </location>
</feature>
<dbReference type="eggNOG" id="ENOG502QTNJ">
    <property type="taxonomic scope" value="Eukaryota"/>
</dbReference>
<dbReference type="PANTHER" id="PTHR47602">
    <property type="entry name" value="F-BOX PROTEIN SKIP22"/>
    <property type="match status" value="1"/>
</dbReference>
<dbReference type="OrthoDB" id="101791at2759"/>
<dbReference type="Gene3D" id="1.20.1280.50">
    <property type="match status" value="1"/>
</dbReference>
<name>U5DDR8_AMBTC</name>
<dbReference type="InterPro" id="IPR036047">
    <property type="entry name" value="F-box-like_dom_sf"/>
</dbReference>
<gene>
    <name evidence="2" type="ORF">AMTR_s00065p00071220</name>
</gene>
<dbReference type="Gramene" id="ERN18533">
    <property type="protein sequence ID" value="ERN18533"/>
    <property type="gene ID" value="AMTR_s00065p00071220"/>
</dbReference>
<dbReference type="PANTHER" id="PTHR47602:SF2">
    <property type="entry name" value="F-BOX PROTEIN SKIP22"/>
    <property type="match status" value="1"/>
</dbReference>
<organism evidence="2 3">
    <name type="scientific">Amborella trichopoda</name>
    <dbReference type="NCBI Taxonomy" id="13333"/>
    <lineage>
        <taxon>Eukaryota</taxon>
        <taxon>Viridiplantae</taxon>
        <taxon>Streptophyta</taxon>
        <taxon>Embryophyta</taxon>
        <taxon>Tracheophyta</taxon>
        <taxon>Spermatophyta</taxon>
        <taxon>Magnoliopsida</taxon>
        <taxon>Amborellales</taxon>
        <taxon>Amborellaceae</taxon>
        <taxon>Amborella</taxon>
    </lineage>
</organism>
<dbReference type="OMA" id="QRPNLPH"/>
<protein>
    <recommendedName>
        <fullName evidence="1">F-box domain-containing protein</fullName>
    </recommendedName>
</protein>
<dbReference type="KEGG" id="atr:18446899"/>
<keyword evidence="3" id="KW-1185">Reference proteome</keyword>
<dbReference type="HOGENOM" id="CLU_037173_0_0_1"/>
<dbReference type="EMBL" id="KI392088">
    <property type="protein sequence ID" value="ERN18533.1"/>
    <property type="molecule type" value="Genomic_DNA"/>
</dbReference>
<dbReference type="Proteomes" id="UP000017836">
    <property type="component" value="Unassembled WGS sequence"/>
</dbReference>
<dbReference type="AlphaFoldDB" id="U5DDR8"/>
<proteinExistence type="predicted"/>
<dbReference type="Pfam" id="PF12937">
    <property type="entry name" value="F-box-like"/>
    <property type="match status" value="1"/>
</dbReference>